<dbReference type="RefSeq" id="WP_011400266.1">
    <property type="nucleotide sequence ID" value="NC_007645.1"/>
</dbReference>
<organism evidence="1 2">
    <name type="scientific">Hahella chejuensis (strain KCTC 2396)</name>
    <dbReference type="NCBI Taxonomy" id="349521"/>
    <lineage>
        <taxon>Bacteria</taxon>
        <taxon>Pseudomonadati</taxon>
        <taxon>Pseudomonadota</taxon>
        <taxon>Gammaproteobacteria</taxon>
        <taxon>Oceanospirillales</taxon>
        <taxon>Hahellaceae</taxon>
        <taxon>Hahella</taxon>
    </lineage>
</organism>
<keyword evidence="2" id="KW-1185">Reference proteome</keyword>
<evidence type="ECO:0000313" key="1">
    <source>
        <dbReference type="EMBL" id="ABC33214.1"/>
    </source>
</evidence>
<dbReference type="KEGG" id="hch:HCH_06577"/>
<proteinExistence type="predicted"/>
<reference evidence="1 2" key="1">
    <citation type="journal article" date="2005" name="Nucleic Acids Res.">
        <title>Genomic blueprint of Hahella chejuensis, a marine microbe producing an algicidal agent.</title>
        <authorList>
            <person name="Jeong H."/>
            <person name="Yim J.H."/>
            <person name="Lee C."/>
            <person name="Choi S.-H."/>
            <person name="Park Y.K."/>
            <person name="Yoon S.H."/>
            <person name="Hur C.-G."/>
            <person name="Kang H.-Y."/>
            <person name="Kim D."/>
            <person name="Lee H.H."/>
            <person name="Park K.H."/>
            <person name="Park S.-H."/>
            <person name="Park H.-S."/>
            <person name="Lee H.K."/>
            <person name="Oh T.K."/>
            <person name="Kim J.F."/>
        </authorList>
    </citation>
    <scope>NUCLEOTIDE SEQUENCE [LARGE SCALE GENOMIC DNA]</scope>
    <source>
        <strain evidence="1 2">KCTC 2396</strain>
    </source>
</reference>
<sequence length="139" mass="14646">MKCSRILKRRALVKKTSAHIPAFLASVFAAGLSLTAYSIAPSDSARSSAFISSSGSGVVGTAWSQSDPFSGSGDFANYPQLSDWRGALSALADKSCISSLWYGPVRASDADCATELNWLGRNAGSDSSNSTHVFDWESL</sequence>
<dbReference type="OrthoDB" id="9897884at2"/>
<evidence type="ECO:0000313" key="2">
    <source>
        <dbReference type="Proteomes" id="UP000000238"/>
    </source>
</evidence>
<name>Q2S810_HAHCH</name>
<accession>Q2S810</accession>
<dbReference type="Proteomes" id="UP000000238">
    <property type="component" value="Chromosome"/>
</dbReference>
<protein>
    <submittedName>
        <fullName evidence="1">Uncharacterized protein</fullName>
    </submittedName>
</protein>
<gene>
    <name evidence="1" type="ordered locus">HCH_06577</name>
</gene>
<dbReference type="AlphaFoldDB" id="Q2S810"/>
<dbReference type="EMBL" id="CP000155">
    <property type="protein sequence ID" value="ABC33214.1"/>
    <property type="molecule type" value="Genomic_DNA"/>
</dbReference>
<dbReference type="HOGENOM" id="CLU_1842313_0_0_6"/>